<dbReference type="InterPro" id="IPR036866">
    <property type="entry name" value="RibonucZ/Hydroxyglut_hydro"/>
</dbReference>
<dbReference type="Gene3D" id="3.60.15.10">
    <property type="entry name" value="Ribonuclease Z/Hydroxyacylglutathione hydrolase-like"/>
    <property type="match status" value="1"/>
</dbReference>
<evidence type="ECO:0000313" key="8">
    <source>
        <dbReference type="Proteomes" id="UP000541636"/>
    </source>
</evidence>
<keyword evidence="3" id="KW-0479">Metal-binding</keyword>
<evidence type="ECO:0000256" key="4">
    <source>
        <dbReference type="ARBA" id="ARBA00022801"/>
    </source>
</evidence>
<name>A0A846ZQ71_9GAMM</name>
<reference evidence="7 8" key="1">
    <citation type="journal article" date="2017" name="Int. J. Syst. Evol. Microbiol.">
        <title>Oleiagrimonas citrea sp. nov., a marine bacterium isolated from tidal flat sediment and emended description of the genus Oleiagrimonas Fang et al. 2015 and Oleiagrimonas soli.</title>
        <authorList>
            <person name="Yang S.H."/>
            <person name="Seo H.S."/>
            <person name="Seong C.N."/>
            <person name="Kwon K.K."/>
        </authorList>
    </citation>
    <scope>NUCLEOTIDE SEQUENCE [LARGE SCALE GENOMIC DNA]</scope>
    <source>
        <strain evidence="7 8">MEBiC09124</strain>
    </source>
</reference>
<accession>A0A846ZQ71</accession>
<dbReference type="Proteomes" id="UP000541636">
    <property type="component" value="Unassembled WGS sequence"/>
</dbReference>
<comment type="cofactor">
    <cofactor evidence="1">
        <name>Zn(2+)</name>
        <dbReference type="ChEBI" id="CHEBI:29105"/>
    </cofactor>
</comment>
<keyword evidence="4 7" id="KW-0378">Hydrolase</keyword>
<evidence type="ECO:0000259" key="6">
    <source>
        <dbReference type="SMART" id="SM00849"/>
    </source>
</evidence>
<dbReference type="EMBL" id="JAAZQD010000005">
    <property type="protein sequence ID" value="NKZ39797.1"/>
    <property type="molecule type" value="Genomic_DNA"/>
</dbReference>
<gene>
    <name evidence="7" type="ORF">HF690_12645</name>
</gene>
<dbReference type="InterPro" id="IPR001279">
    <property type="entry name" value="Metallo-B-lactamas"/>
</dbReference>
<evidence type="ECO:0000256" key="1">
    <source>
        <dbReference type="ARBA" id="ARBA00001947"/>
    </source>
</evidence>
<keyword evidence="5" id="KW-0862">Zinc</keyword>
<organism evidence="7 8">
    <name type="scientific">Oleiagrimonas citrea</name>
    <dbReference type="NCBI Taxonomy" id="1665687"/>
    <lineage>
        <taxon>Bacteria</taxon>
        <taxon>Pseudomonadati</taxon>
        <taxon>Pseudomonadota</taxon>
        <taxon>Gammaproteobacteria</taxon>
        <taxon>Lysobacterales</taxon>
        <taxon>Rhodanobacteraceae</taxon>
        <taxon>Oleiagrimonas</taxon>
    </lineage>
</organism>
<proteinExistence type="inferred from homology"/>
<evidence type="ECO:0000256" key="5">
    <source>
        <dbReference type="ARBA" id="ARBA00022833"/>
    </source>
</evidence>
<dbReference type="RefSeq" id="WP_168609701.1">
    <property type="nucleotide sequence ID" value="NZ_JAAZQD010000005.1"/>
</dbReference>
<keyword evidence="8" id="KW-1185">Reference proteome</keyword>
<comment type="similarity">
    <text evidence="2">Belongs to the metallo-beta-lactamase superfamily.</text>
</comment>
<sequence length="275" mass="31119">MTTLEWRAYEVGHCLHPECSVRKGGRWRMTRFPALAFLIRHPQRGAVLFDTGYSEHFFSATEHMPERLYRTVTPPRLKDNESLLRQLQRDGIGADDIDAIVLSHLHGDHVGGLRDFPSSSIFCAREGWQDLQRRGRLAAVRKGLLHDLLPSDFPKRVRWIEDAPRAAMLPDAFAELAPGYDLFGDGSLTAIELPGHATGHFGLFFHSSDHEPVLLVADAVWSSRTLRDGVPPPAMVTSWLGDTDAYRTTLERLARLHRAWPQLRMVPSHCAEHRP</sequence>
<dbReference type="PANTHER" id="PTHR42978">
    <property type="entry name" value="QUORUM-QUENCHING LACTONASE YTNP-RELATED-RELATED"/>
    <property type="match status" value="1"/>
</dbReference>
<dbReference type="GO" id="GO:0046872">
    <property type="term" value="F:metal ion binding"/>
    <property type="evidence" value="ECO:0007669"/>
    <property type="project" value="UniProtKB-KW"/>
</dbReference>
<dbReference type="InterPro" id="IPR051013">
    <property type="entry name" value="MBL_superfamily_lactonases"/>
</dbReference>
<dbReference type="CDD" id="cd07730">
    <property type="entry name" value="metallo-hydrolase-like_MBL-fold"/>
    <property type="match status" value="1"/>
</dbReference>
<dbReference type="SMART" id="SM00849">
    <property type="entry name" value="Lactamase_B"/>
    <property type="match status" value="1"/>
</dbReference>
<dbReference type="SUPFAM" id="SSF56281">
    <property type="entry name" value="Metallo-hydrolase/oxidoreductase"/>
    <property type="match status" value="1"/>
</dbReference>
<dbReference type="Pfam" id="PF00753">
    <property type="entry name" value="Lactamase_B"/>
    <property type="match status" value="1"/>
</dbReference>
<feature type="domain" description="Metallo-beta-lactamase" evidence="6">
    <location>
        <begin position="33"/>
        <end position="260"/>
    </location>
</feature>
<evidence type="ECO:0000313" key="7">
    <source>
        <dbReference type="EMBL" id="NKZ39797.1"/>
    </source>
</evidence>
<evidence type="ECO:0000256" key="3">
    <source>
        <dbReference type="ARBA" id="ARBA00022723"/>
    </source>
</evidence>
<dbReference type="AlphaFoldDB" id="A0A846ZQ71"/>
<dbReference type="PANTHER" id="PTHR42978:SF2">
    <property type="entry name" value="102 KBASES UNSTABLE REGION: FROM 1 TO 119443"/>
    <property type="match status" value="1"/>
</dbReference>
<dbReference type="GO" id="GO:0016787">
    <property type="term" value="F:hydrolase activity"/>
    <property type="evidence" value="ECO:0007669"/>
    <property type="project" value="UniProtKB-KW"/>
</dbReference>
<protein>
    <submittedName>
        <fullName evidence="7">MBL fold metallo-hydrolase</fullName>
    </submittedName>
</protein>
<comment type="caution">
    <text evidence="7">The sequence shown here is derived from an EMBL/GenBank/DDBJ whole genome shotgun (WGS) entry which is preliminary data.</text>
</comment>
<evidence type="ECO:0000256" key="2">
    <source>
        <dbReference type="ARBA" id="ARBA00007749"/>
    </source>
</evidence>